<name>A0A6A4FR81_9STRA</name>
<dbReference type="EMBL" id="QXFV01000203">
    <property type="protein sequence ID" value="KAE9045851.1"/>
    <property type="molecule type" value="Genomic_DNA"/>
</dbReference>
<dbReference type="Proteomes" id="UP000435112">
    <property type="component" value="Unassembled WGS sequence"/>
</dbReference>
<evidence type="ECO:0000313" key="2">
    <source>
        <dbReference type="EMBL" id="KAE9045851.1"/>
    </source>
</evidence>
<gene>
    <name evidence="2" type="ORF">PR001_g4797</name>
    <name evidence="3" type="ORF">PR002_g1162</name>
    <name evidence="4" type="ORF">PR003_g5050</name>
</gene>
<keyword evidence="6" id="KW-1185">Reference proteome</keyword>
<sequence>MRCIMASMLVFLNVFQIKVDYHEGENPVFKILNIEYNQGVPLQYINSYHEGFGTSDWDS</sequence>
<evidence type="ECO:0000313" key="6">
    <source>
        <dbReference type="Proteomes" id="UP000434957"/>
    </source>
</evidence>
<reference evidence="4 6" key="1">
    <citation type="submission" date="2018-08" db="EMBL/GenBank/DDBJ databases">
        <title>Genomic investigation of the strawberry pathogen Phytophthora fragariae indicates pathogenicity is determined by transcriptional variation in three key races.</title>
        <authorList>
            <person name="Adams T.M."/>
            <person name="Armitage A.D."/>
            <person name="Sobczyk M.K."/>
            <person name="Bates H.J."/>
            <person name="Dunwell J.M."/>
            <person name="Nellist C.F."/>
            <person name="Harrison R.J."/>
        </authorList>
    </citation>
    <scope>NUCLEOTIDE SEQUENCE [LARGE SCALE GENOMIC DNA]</scope>
    <source>
        <strain evidence="2 5">SCRP249</strain>
        <strain evidence="3 7">SCRP324</strain>
        <strain evidence="4 6">SCRP333</strain>
    </source>
</reference>
<evidence type="ECO:0000313" key="5">
    <source>
        <dbReference type="Proteomes" id="UP000429607"/>
    </source>
</evidence>
<accession>A0A6A4FR81</accession>
<dbReference type="AlphaFoldDB" id="A0A6A4FR81"/>
<dbReference type="EMBL" id="QXFU01000033">
    <property type="protein sequence ID" value="KAE9047193.1"/>
    <property type="molecule type" value="Genomic_DNA"/>
</dbReference>
<evidence type="ECO:0000313" key="3">
    <source>
        <dbReference type="EMBL" id="KAE9047193.1"/>
    </source>
</evidence>
<proteinExistence type="predicted"/>
<protein>
    <submittedName>
        <fullName evidence="4">Uncharacterized protein</fullName>
    </submittedName>
</protein>
<organism evidence="4 6">
    <name type="scientific">Phytophthora rubi</name>
    <dbReference type="NCBI Taxonomy" id="129364"/>
    <lineage>
        <taxon>Eukaryota</taxon>
        <taxon>Sar</taxon>
        <taxon>Stramenopiles</taxon>
        <taxon>Oomycota</taxon>
        <taxon>Peronosporomycetes</taxon>
        <taxon>Peronosporales</taxon>
        <taxon>Peronosporaceae</taxon>
        <taxon>Phytophthora</taxon>
    </lineage>
</organism>
<dbReference type="Proteomes" id="UP000429607">
    <property type="component" value="Unassembled WGS sequence"/>
</dbReference>
<feature type="chain" id="PRO_5036167685" evidence="1">
    <location>
        <begin position="25"/>
        <end position="59"/>
    </location>
</feature>
<keyword evidence="1" id="KW-0732">Signal</keyword>
<dbReference type="Proteomes" id="UP000434957">
    <property type="component" value="Unassembled WGS sequence"/>
</dbReference>
<comment type="caution">
    <text evidence="4">The sequence shown here is derived from an EMBL/GenBank/DDBJ whole genome shotgun (WGS) entry which is preliminary data.</text>
</comment>
<evidence type="ECO:0000256" key="1">
    <source>
        <dbReference type="SAM" id="SignalP"/>
    </source>
</evidence>
<evidence type="ECO:0000313" key="7">
    <source>
        <dbReference type="Proteomes" id="UP000435112"/>
    </source>
</evidence>
<feature type="signal peptide" evidence="1">
    <location>
        <begin position="1"/>
        <end position="24"/>
    </location>
</feature>
<evidence type="ECO:0000313" key="4">
    <source>
        <dbReference type="EMBL" id="KAE9351087.1"/>
    </source>
</evidence>
<dbReference type="EMBL" id="QXFT01000202">
    <property type="protein sequence ID" value="KAE9351087.1"/>
    <property type="molecule type" value="Genomic_DNA"/>
</dbReference>